<dbReference type="AlphaFoldDB" id="A0A3P6TJK6"/>
<gene>
    <name evidence="2" type="ORF">NLS_LOCUS4490</name>
</gene>
<dbReference type="EMBL" id="UYRX01000289">
    <property type="protein sequence ID" value="VDK79380.1"/>
    <property type="molecule type" value="Genomic_DNA"/>
</dbReference>
<sequence>MLSVALLLLSVIATIASSDDVESVVREVTTTKDGATWCPVPVVGTQCPASSILHYYKCCDVGHCGVGGGCSNDACILRTFNPTLPILPSLITIVEKIDRNFMFRTLIHLQNKISQRIHLLVLNTSEMTTAVNKDEGIVSSMTYSISPSIAEQLLLLPDDSACSTPSTSSISSALSFTTNNHSDGNDEPPFIIPTETGIPKFEENTNNDEAAISSVYACETISETINSDNIGMSKWKDDSKSAYSLFESEYDINTTNRHKFPDWTWTNHSESNSCSEASKSQTHASSSFYHLLDMNAEPISSISVDNVAQKLHIPSQYQLEELQNFAPYVDVTYAERTPTVPYLPHILTRSEYIFDEDGNNSY</sequence>
<name>A0A3P6TJK6_LITSI</name>
<reference evidence="2 3" key="1">
    <citation type="submission" date="2018-08" db="EMBL/GenBank/DDBJ databases">
        <authorList>
            <person name="Laetsch R D."/>
            <person name="Stevens L."/>
            <person name="Kumar S."/>
            <person name="Blaxter L. M."/>
        </authorList>
    </citation>
    <scope>NUCLEOTIDE SEQUENCE [LARGE SCALE GENOMIC DNA]</scope>
</reference>
<keyword evidence="3" id="KW-1185">Reference proteome</keyword>
<evidence type="ECO:0008006" key="4">
    <source>
        <dbReference type="Google" id="ProtNLM"/>
    </source>
</evidence>
<dbReference type="OrthoDB" id="5830383at2759"/>
<evidence type="ECO:0000313" key="3">
    <source>
        <dbReference type="Proteomes" id="UP000277928"/>
    </source>
</evidence>
<feature type="chain" id="PRO_5018200783" description="WAP domain-containing protein" evidence="1">
    <location>
        <begin position="19"/>
        <end position="362"/>
    </location>
</feature>
<dbReference type="Proteomes" id="UP000277928">
    <property type="component" value="Unassembled WGS sequence"/>
</dbReference>
<evidence type="ECO:0000256" key="1">
    <source>
        <dbReference type="SAM" id="SignalP"/>
    </source>
</evidence>
<feature type="signal peptide" evidence="1">
    <location>
        <begin position="1"/>
        <end position="18"/>
    </location>
</feature>
<accession>A0A3P6TJK6</accession>
<protein>
    <recommendedName>
        <fullName evidence="4">WAP domain-containing protein</fullName>
    </recommendedName>
</protein>
<evidence type="ECO:0000313" key="2">
    <source>
        <dbReference type="EMBL" id="VDK79380.1"/>
    </source>
</evidence>
<keyword evidence="1" id="KW-0732">Signal</keyword>
<proteinExistence type="predicted"/>
<organism evidence="2 3">
    <name type="scientific">Litomosoides sigmodontis</name>
    <name type="common">Filarial nematode worm</name>
    <dbReference type="NCBI Taxonomy" id="42156"/>
    <lineage>
        <taxon>Eukaryota</taxon>
        <taxon>Metazoa</taxon>
        <taxon>Ecdysozoa</taxon>
        <taxon>Nematoda</taxon>
        <taxon>Chromadorea</taxon>
        <taxon>Rhabditida</taxon>
        <taxon>Spirurina</taxon>
        <taxon>Spiruromorpha</taxon>
        <taxon>Filarioidea</taxon>
        <taxon>Onchocercidae</taxon>
        <taxon>Litomosoides</taxon>
    </lineage>
</organism>